<evidence type="ECO:0000313" key="5">
    <source>
        <dbReference type="Proteomes" id="UP000483004"/>
    </source>
</evidence>
<dbReference type="Pfam" id="PF04820">
    <property type="entry name" value="Trp_halogenase"/>
    <property type="match status" value="2"/>
</dbReference>
<evidence type="ECO:0000256" key="3">
    <source>
        <dbReference type="ARBA" id="ARBA00038396"/>
    </source>
</evidence>
<keyword evidence="1" id="KW-0560">Oxidoreductase</keyword>
<dbReference type="PANTHER" id="PTHR43747:SF5">
    <property type="entry name" value="FAD-BINDING DOMAIN-CONTAINING PROTEIN"/>
    <property type="match status" value="1"/>
</dbReference>
<dbReference type="PANTHER" id="PTHR43747">
    <property type="entry name" value="FAD-BINDING PROTEIN"/>
    <property type="match status" value="1"/>
</dbReference>
<dbReference type="GO" id="GO:0004497">
    <property type="term" value="F:monooxygenase activity"/>
    <property type="evidence" value="ECO:0007669"/>
    <property type="project" value="UniProtKB-KW"/>
</dbReference>
<evidence type="ECO:0000256" key="1">
    <source>
        <dbReference type="ARBA" id="ARBA00023002"/>
    </source>
</evidence>
<evidence type="ECO:0000256" key="2">
    <source>
        <dbReference type="ARBA" id="ARBA00023033"/>
    </source>
</evidence>
<dbReference type="InterPro" id="IPR036188">
    <property type="entry name" value="FAD/NAD-bd_sf"/>
</dbReference>
<dbReference type="RefSeq" id="WP_151541934.1">
    <property type="nucleotide sequence ID" value="NZ_WBMR01000062.1"/>
</dbReference>
<keyword evidence="5" id="KW-1185">Reference proteome</keyword>
<gene>
    <name evidence="4" type="ORF">F9B16_21675</name>
</gene>
<organism evidence="4 5">
    <name type="scientific">Actinomadura montaniterrae</name>
    <dbReference type="NCBI Taxonomy" id="1803903"/>
    <lineage>
        <taxon>Bacteria</taxon>
        <taxon>Bacillati</taxon>
        <taxon>Actinomycetota</taxon>
        <taxon>Actinomycetes</taxon>
        <taxon>Streptosporangiales</taxon>
        <taxon>Thermomonosporaceae</taxon>
        <taxon>Actinomadura</taxon>
    </lineage>
</organism>
<accession>A0A6L3VW73</accession>
<dbReference type="Gene3D" id="3.30.9.100">
    <property type="match status" value="1"/>
</dbReference>
<comment type="caution">
    <text evidence="4">The sequence shown here is derived from an EMBL/GenBank/DDBJ whole genome shotgun (WGS) entry which is preliminary data.</text>
</comment>
<dbReference type="Gene3D" id="3.50.50.60">
    <property type="entry name" value="FAD/NAD(P)-binding domain"/>
    <property type="match status" value="1"/>
</dbReference>
<dbReference type="AlphaFoldDB" id="A0A6L3VW73"/>
<evidence type="ECO:0000313" key="4">
    <source>
        <dbReference type="EMBL" id="KAB2379147.1"/>
    </source>
</evidence>
<comment type="similarity">
    <text evidence="3">Belongs to the flavin-dependent halogenase family. Bacterial tryptophan halogenase subfamily.</text>
</comment>
<reference evidence="4 5" key="1">
    <citation type="submission" date="2019-09" db="EMBL/GenBank/DDBJ databases">
        <title>Actinomadura physcomitrii sp. nov., a novel actinomycete isolated from moss [Physcomitrium sphaericum (Ludw) Fuernr].</title>
        <authorList>
            <person name="Liu C."/>
            <person name="Zhuang X."/>
        </authorList>
    </citation>
    <scope>NUCLEOTIDE SEQUENCE [LARGE SCALE GENOMIC DNA]</scope>
    <source>
        <strain evidence="4 5">CYP1-1B</strain>
    </source>
</reference>
<dbReference type="EMBL" id="WBMR01000062">
    <property type="protein sequence ID" value="KAB2379147.1"/>
    <property type="molecule type" value="Genomic_DNA"/>
</dbReference>
<dbReference type="PRINTS" id="PR00469">
    <property type="entry name" value="PNDRDTASEII"/>
</dbReference>
<dbReference type="OrthoDB" id="103324at2"/>
<keyword evidence="2" id="KW-0503">Monooxygenase</keyword>
<dbReference type="InterPro" id="IPR050816">
    <property type="entry name" value="Flavin-dep_Halogenase_NPB"/>
</dbReference>
<name>A0A6L3VW73_9ACTN</name>
<dbReference type="Proteomes" id="UP000483004">
    <property type="component" value="Unassembled WGS sequence"/>
</dbReference>
<proteinExistence type="inferred from homology"/>
<dbReference type="InterPro" id="IPR006905">
    <property type="entry name" value="Flavin_halogenase"/>
</dbReference>
<sequence length="410" mass="44754">MPDTYDAVVVGGGPAGATASALLAKRGRRVLLLEKEKFPRYHIGESLIPGVMPIVQELGAGQALADLGATPKRGVTLVWGATPEPWTVRFDELYAGVIEPGEFDPPAYQVKRAEFDNMLLMHSRRLGTTVIEEAQARKAVFSNGRCTGLLYSASRDDELVEVRAPLVLDASGQAKFMARNRDTVIWHEDLKNLAVWTYFQGGGRLEGNDAGNILVEAVPPGWLWMIPFSDGTCSVGFVAPSAVFAASELTPERFLHRQLEETGFMKKLLQDATQVAQVRTAKDWSYSSTEMSGPGFLQVGDAAAFVDPLFSTGCMLAMKGGSLAAEAADRILADPGSEEQVRAVYEKEYHAVLDVVLAFVRIFYDQTQKAEEYFDQAQGLVDPDMFHKARQDFIALISGLAKAVDGWQIG</sequence>
<protein>
    <submittedName>
        <fullName evidence="4">FAD-dependent oxidoreductase</fullName>
    </submittedName>
</protein>
<dbReference type="SUPFAM" id="SSF51905">
    <property type="entry name" value="FAD/NAD(P)-binding domain"/>
    <property type="match status" value="1"/>
</dbReference>